<feature type="transmembrane region" description="Helical" evidence="6">
    <location>
        <begin position="348"/>
        <end position="365"/>
    </location>
</feature>
<reference evidence="8" key="2">
    <citation type="submission" date="2010-07" db="EMBL/GenBank/DDBJ databases">
        <authorList>
            <consortium name="The Broad Institute Genome Sequencing Platform"/>
            <consortium name="Broad Institute Genome Sequencing Center for Infectious Disease"/>
            <person name="Ma L.-J."/>
            <person name="Dead R."/>
            <person name="Young S."/>
            <person name="Zeng Q."/>
            <person name="Koehrsen M."/>
            <person name="Alvarado L."/>
            <person name="Berlin A."/>
            <person name="Chapman S.B."/>
            <person name="Chen Z."/>
            <person name="Freedman E."/>
            <person name="Gellesch M."/>
            <person name="Goldberg J."/>
            <person name="Griggs A."/>
            <person name="Gujja S."/>
            <person name="Heilman E.R."/>
            <person name="Heiman D."/>
            <person name="Hepburn T."/>
            <person name="Howarth C."/>
            <person name="Jen D."/>
            <person name="Larson L."/>
            <person name="Mehta T."/>
            <person name="Neiman D."/>
            <person name="Pearson M."/>
            <person name="Roberts A."/>
            <person name="Saif S."/>
            <person name="Shea T."/>
            <person name="Shenoy N."/>
            <person name="Sisk P."/>
            <person name="Stolte C."/>
            <person name="Sykes S."/>
            <person name="Walk T."/>
            <person name="White J."/>
            <person name="Yandava C."/>
            <person name="Haas B."/>
            <person name="Nusbaum C."/>
            <person name="Birren B."/>
        </authorList>
    </citation>
    <scope>NUCLEOTIDE SEQUENCE</scope>
    <source>
        <strain evidence="8">R3-111a-1</strain>
    </source>
</reference>
<dbReference type="PROSITE" id="PS00216">
    <property type="entry name" value="SUGAR_TRANSPORT_1"/>
    <property type="match status" value="1"/>
</dbReference>
<dbReference type="GO" id="GO:0015174">
    <property type="term" value="F:basic amino acid transmembrane transporter activity"/>
    <property type="evidence" value="ECO:0007669"/>
    <property type="project" value="TreeGrafter"/>
</dbReference>
<dbReference type="InterPro" id="IPR011701">
    <property type="entry name" value="MFS"/>
</dbReference>
<dbReference type="InterPro" id="IPR005829">
    <property type="entry name" value="Sugar_transporter_CS"/>
</dbReference>
<dbReference type="eggNOG" id="KOG0254">
    <property type="taxonomic scope" value="Eukaryota"/>
</dbReference>
<evidence type="ECO:0000256" key="3">
    <source>
        <dbReference type="ARBA" id="ARBA00022989"/>
    </source>
</evidence>
<dbReference type="InterPro" id="IPR036259">
    <property type="entry name" value="MFS_trans_sf"/>
</dbReference>
<protein>
    <recommendedName>
        <fullName evidence="7">Major facilitator superfamily (MFS) profile domain-containing protein</fullName>
    </recommendedName>
</protein>
<feature type="transmembrane region" description="Helical" evidence="6">
    <location>
        <begin position="249"/>
        <end position="266"/>
    </location>
</feature>
<feature type="transmembrane region" description="Helical" evidence="6">
    <location>
        <begin position="478"/>
        <end position="503"/>
    </location>
</feature>
<keyword evidence="10" id="KW-1185">Reference proteome</keyword>
<dbReference type="VEuPathDB" id="FungiDB:GGTG_08550"/>
<keyword evidence="3 6" id="KW-1133">Transmembrane helix</keyword>
<dbReference type="Proteomes" id="UP000006039">
    <property type="component" value="Unassembled WGS sequence"/>
</dbReference>
<feature type="transmembrane region" description="Helical" evidence="6">
    <location>
        <begin position="320"/>
        <end position="342"/>
    </location>
</feature>
<dbReference type="EnsemblFungi" id="EJT74712">
    <property type="protein sequence ID" value="EJT74712"/>
    <property type="gene ID" value="GGTG_08550"/>
</dbReference>
<organism evidence="8">
    <name type="scientific">Gaeumannomyces tritici (strain R3-111a-1)</name>
    <name type="common">Wheat and barley take-all root rot fungus</name>
    <name type="synonym">Gaeumannomyces graminis var. tritici</name>
    <dbReference type="NCBI Taxonomy" id="644352"/>
    <lineage>
        <taxon>Eukaryota</taxon>
        <taxon>Fungi</taxon>
        <taxon>Dikarya</taxon>
        <taxon>Ascomycota</taxon>
        <taxon>Pezizomycotina</taxon>
        <taxon>Sordariomycetes</taxon>
        <taxon>Sordariomycetidae</taxon>
        <taxon>Magnaporthales</taxon>
        <taxon>Magnaporthaceae</taxon>
        <taxon>Gaeumannomyces</taxon>
    </lineage>
</organism>
<reference evidence="10" key="1">
    <citation type="submission" date="2010-07" db="EMBL/GenBank/DDBJ databases">
        <title>The genome sequence of Gaeumannomyces graminis var. tritici strain R3-111a-1.</title>
        <authorList>
            <consortium name="The Broad Institute Genome Sequencing Platform"/>
            <person name="Ma L.-J."/>
            <person name="Dead R."/>
            <person name="Young S."/>
            <person name="Zeng Q."/>
            <person name="Koehrsen M."/>
            <person name="Alvarado L."/>
            <person name="Berlin A."/>
            <person name="Chapman S.B."/>
            <person name="Chen Z."/>
            <person name="Freedman E."/>
            <person name="Gellesch M."/>
            <person name="Goldberg J."/>
            <person name="Griggs A."/>
            <person name="Gujja S."/>
            <person name="Heilman E.R."/>
            <person name="Heiman D."/>
            <person name="Hepburn T."/>
            <person name="Howarth C."/>
            <person name="Jen D."/>
            <person name="Larson L."/>
            <person name="Mehta T."/>
            <person name="Neiman D."/>
            <person name="Pearson M."/>
            <person name="Roberts A."/>
            <person name="Saif S."/>
            <person name="Shea T."/>
            <person name="Shenoy N."/>
            <person name="Sisk P."/>
            <person name="Stolte C."/>
            <person name="Sykes S."/>
            <person name="Walk T."/>
            <person name="White J."/>
            <person name="Yandava C."/>
            <person name="Haas B."/>
            <person name="Nusbaum C."/>
            <person name="Birren B."/>
        </authorList>
    </citation>
    <scope>NUCLEOTIDE SEQUENCE [LARGE SCALE GENOMIC DNA]</scope>
    <source>
        <strain evidence="10">R3-111a-1</strain>
    </source>
</reference>
<gene>
    <name evidence="9" type="primary">20349008</name>
    <name evidence="8" type="ORF">GGTG_08550</name>
</gene>
<reference evidence="8" key="3">
    <citation type="submission" date="2010-09" db="EMBL/GenBank/DDBJ databases">
        <title>Annotation of Gaeumannomyces graminis var. tritici R3-111a-1.</title>
        <authorList>
            <consortium name="The Broad Institute Genome Sequencing Platform"/>
            <person name="Ma L.-J."/>
            <person name="Dead R."/>
            <person name="Young S.K."/>
            <person name="Zeng Q."/>
            <person name="Gargeya S."/>
            <person name="Fitzgerald M."/>
            <person name="Haas B."/>
            <person name="Abouelleil A."/>
            <person name="Alvarado L."/>
            <person name="Arachchi H.M."/>
            <person name="Berlin A."/>
            <person name="Brown A."/>
            <person name="Chapman S.B."/>
            <person name="Chen Z."/>
            <person name="Dunbar C."/>
            <person name="Freedman E."/>
            <person name="Gearin G."/>
            <person name="Gellesch M."/>
            <person name="Goldberg J."/>
            <person name="Griggs A."/>
            <person name="Gujja S."/>
            <person name="Heiman D."/>
            <person name="Howarth C."/>
            <person name="Larson L."/>
            <person name="Lui A."/>
            <person name="MacDonald P.J.P."/>
            <person name="Mehta T."/>
            <person name="Montmayeur A."/>
            <person name="Murphy C."/>
            <person name="Neiman D."/>
            <person name="Pearson M."/>
            <person name="Priest M."/>
            <person name="Roberts A."/>
            <person name="Saif S."/>
            <person name="Shea T."/>
            <person name="Shenoy N."/>
            <person name="Sisk P."/>
            <person name="Stolte C."/>
            <person name="Sykes S."/>
            <person name="Yandava C."/>
            <person name="Wortman J."/>
            <person name="Nusbaum C."/>
            <person name="Birren B."/>
        </authorList>
    </citation>
    <scope>NUCLEOTIDE SEQUENCE</scope>
    <source>
        <strain evidence="8">R3-111a-1</strain>
    </source>
</reference>
<evidence type="ECO:0000256" key="6">
    <source>
        <dbReference type="SAM" id="Phobius"/>
    </source>
</evidence>
<evidence type="ECO:0000259" key="7">
    <source>
        <dbReference type="PROSITE" id="PS50850"/>
    </source>
</evidence>
<dbReference type="SUPFAM" id="SSF103473">
    <property type="entry name" value="MFS general substrate transporter"/>
    <property type="match status" value="1"/>
</dbReference>
<dbReference type="PANTHER" id="PTHR23501">
    <property type="entry name" value="MAJOR FACILITATOR SUPERFAMILY"/>
    <property type="match status" value="1"/>
</dbReference>
<dbReference type="AlphaFoldDB" id="J3P4W4"/>
<feature type="transmembrane region" description="Helical" evidence="6">
    <location>
        <begin position="452"/>
        <end position="472"/>
    </location>
</feature>
<feature type="transmembrane region" description="Helical" evidence="6">
    <location>
        <begin position="218"/>
        <end position="237"/>
    </location>
</feature>
<evidence type="ECO:0000256" key="5">
    <source>
        <dbReference type="SAM" id="MobiDB-lite"/>
    </source>
</evidence>
<feature type="transmembrane region" description="Helical" evidence="6">
    <location>
        <begin position="426"/>
        <end position="445"/>
    </location>
</feature>
<keyword evidence="2 6" id="KW-0812">Transmembrane</keyword>
<feature type="region of interest" description="Disordered" evidence="5">
    <location>
        <begin position="1"/>
        <end position="107"/>
    </location>
</feature>
<evidence type="ECO:0000313" key="10">
    <source>
        <dbReference type="Proteomes" id="UP000006039"/>
    </source>
</evidence>
<dbReference type="PANTHER" id="PTHR23501:SF67">
    <property type="entry name" value="MFS MULTIDRUG EFFLUX TRANSPORTER (EUROFUNG)"/>
    <property type="match status" value="1"/>
</dbReference>
<dbReference type="OrthoDB" id="419537at2759"/>
<dbReference type="PROSITE" id="PS50850">
    <property type="entry name" value="MFS"/>
    <property type="match status" value="1"/>
</dbReference>
<feature type="transmembrane region" description="Helical" evidence="6">
    <location>
        <begin position="154"/>
        <end position="174"/>
    </location>
</feature>
<proteinExistence type="predicted"/>
<accession>J3P4W4</accession>
<comment type="subcellular location">
    <subcellularLocation>
        <location evidence="1">Membrane</location>
        <topology evidence="1">Multi-pass membrane protein</topology>
    </subcellularLocation>
</comment>
<evidence type="ECO:0000256" key="2">
    <source>
        <dbReference type="ARBA" id="ARBA00022692"/>
    </source>
</evidence>
<dbReference type="FunCoup" id="J3P4W4">
    <property type="interactions" value="38"/>
</dbReference>
<evidence type="ECO:0000256" key="1">
    <source>
        <dbReference type="ARBA" id="ARBA00004141"/>
    </source>
</evidence>
<feature type="transmembrane region" description="Helical" evidence="6">
    <location>
        <begin position="119"/>
        <end position="142"/>
    </location>
</feature>
<dbReference type="InterPro" id="IPR020846">
    <property type="entry name" value="MFS_dom"/>
</dbReference>
<feature type="transmembrane region" description="Helical" evidence="6">
    <location>
        <begin position="278"/>
        <end position="299"/>
    </location>
</feature>
<dbReference type="EMBL" id="GL385398">
    <property type="protein sequence ID" value="EJT74712.1"/>
    <property type="molecule type" value="Genomic_DNA"/>
</dbReference>
<feature type="domain" description="Major facilitator superfamily (MFS) profile" evidence="7">
    <location>
        <begin position="120"/>
        <end position="610"/>
    </location>
</feature>
<name>J3P4W4_GAET3</name>
<dbReference type="Pfam" id="PF07690">
    <property type="entry name" value="MFS_1"/>
    <property type="match status" value="1"/>
</dbReference>
<feature type="transmembrane region" description="Helical" evidence="6">
    <location>
        <begin position="186"/>
        <end position="212"/>
    </location>
</feature>
<evidence type="ECO:0000256" key="4">
    <source>
        <dbReference type="ARBA" id="ARBA00023136"/>
    </source>
</evidence>
<reference evidence="9" key="4">
    <citation type="journal article" date="2015" name="G3 (Bethesda)">
        <title>Genome sequences of three phytopathogenic species of the Magnaporthaceae family of fungi.</title>
        <authorList>
            <person name="Okagaki L.H."/>
            <person name="Nunes C.C."/>
            <person name="Sailsbery J."/>
            <person name="Clay B."/>
            <person name="Brown D."/>
            <person name="John T."/>
            <person name="Oh Y."/>
            <person name="Young N."/>
            <person name="Fitzgerald M."/>
            <person name="Haas B.J."/>
            <person name="Zeng Q."/>
            <person name="Young S."/>
            <person name="Adiconis X."/>
            <person name="Fan L."/>
            <person name="Levin J.Z."/>
            <person name="Mitchell T.K."/>
            <person name="Okubara P.A."/>
            <person name="Farman M.L."/>
            <person name="Kohn L.M."/>
            <person name="Birren B."/>
            <person name="Ma L.-J."/>
            <person name="Dean R.A."/>
        </authorList>
    </citation>
    <scope>NUCLEOTIDE SEQUENCE</scope>
    <source>
        <strain evidence="9">R3-111a-1</strain>
    </source>
</reference>
<evidence type="ECO:0000313" key="8">
    <source>
        <dbReference type="EMBL" id="EJT74712.1"/>
    </source>
</evidence>
<feature type="transmembrane region" description="Helical" evidence="6">
    <location>
        <begin position="386"/>
        <end position="406"/>
    </location>
</feature>
<dbReference type="GO" id="GO:0000329">
    <property type="term" value="C:fungal-type vacuole membrane"/>
    <property type="evidence" value="ECO:0007669"/>
    <property type="project" value="TreeGrafter"/>
</dbReference>
<feature type="transmembrane region" description="Helical" evidence="6">
    <location>
        <begin position="585"/>
        <end position="606"/>
    </location>
</feature>
<reference evidence="9" key="5">
    <citation type="submission" date="2018-04" db="UniProtKB">
        <authorList>
            <consortium name="EnsemblFungi"/>
        </authorList>
    </citation>
    <scope>IDENTIFICATION</scope>
    <source>
        <strain evidence="9">R3-111a-1</strain>
    </source>
</reference>
<evidence type="ECO:0000313" key="9">
    <source>
        <dbReference type="EnsemblFungi" id="EJT74712"/>
    </source>
</evidence>
<dbReference type="HOGENOM" id="CLU_000960_22_3_1"/>
<dbReference type="GeneID" id="20349008"/>
<sequence length="628" mass="64770">MQQLHPIGGTAPIRGRSSVDDEAVEVDEQTPLLLGTATSAEDGSRHADSDSESTISALSASRGGGAETSSSASSPLLPPRTDSDMTTLLADDEAGPGKHADGPSSSPFLGGVTTRQFRAVFACIMFTYFVVLFDSTILASSHPVITSHFGASHSASWLSTAYLLTSTAVQPVVGRASDSLGRKPPFVASLVLFIASTLGCALAPSIGFFIAARALGGVGGGGMMTMAAVCVGDMVPIERRGPYQSCLNVAYGLASMAGASLGGLMADTLGWRWEFGCQVPALLLCLAVVVAVVPADLGLHRNGGRREPLAEAMRNFDAKGSALLVACVAGLILGLDLGGTVLPWSHPFVVTCLAGTALVLIPLLLHVEARAERPVMPLELVRRAPVANLVFANHIAAFLTNAVLFNAPLFFQAVLLASPTASGARLAVPSLVSSAAGMATGVLVSRTRGLKWAPVLGACMFLAGTASLSAMRRGLPDALYVLCLVPAALGQGLQFSGTFLAVLGATEQREQAVVTTTLQLWRSLGAVAGIAGSSLALQAGLSHFLDVNVSGPDKARVVEAVRRSVAAVARLPEPYRSQVVASYEAALSLTFACCAVLAAVSVLLLLPIKLPKLKPAAPKKPEPQPEEV</sequence>
<feature type="transmembrane region" description="Helical" evidence="6">
    <location>
        <begin position="524"/>
        <end position="545"/>
    </location>
</feature>
<dbReference type="RefSeq" id="XP_009224656.1">
    <property type="nucleotide sequence ID" value="XM_009226392.1"/>
</dbReference>
<keyword evidence="4 6" id="KW-0472">Membrane</keyword>
<dbReference type="Gene3D" id="1.20.1250.20">
    <property type="entry name" value="MFS general substrate transporter like domains"/>
    <property type="match status" value="1"/>
</dbReference>